<comment type="caution">
    <text evidence="2">The sequence shown here is derived from an EMBL/GenBank/DDBJ whole genome shotgun (WGS) entry which is preliminary data.</text>
</comment>
<dbReference type="AlphaFoldDB" id="A0A396H8M7"/>
<dbReference type="Proteomes" id="UP000265566">
    <property type="component" value="Chromosome 7"/>
</dbReference>
<proteinExistence type="predicted"/>
<evidence type="ECO:0000256" key="1">
    <source>
        <dbReference type="SAM" id="MobiDB-lite"/>
    </source>
</evidence>
<gene>
    <name evidence="2" type="ORF">MtrunA17_Chr7g0276481</name>
</gene>
<reference evidence="2" key="1">
    <citation type="journal article" date="2018" name="Nat. Plants">
        <title>Whole-genome landscape of Medicago truncatula symbiotic genes.</title>
        <authorList>
            <person name="Pecrix Y."/>
            <person name="Gamas P."/>
            <person name="Carrere S."/>
        </authorList>
    </citation>
    <scope>NUCLEOTIDE SEQUENCE</scope>
    <source>
        <tissue evidence="2">Leaves</tissue>
    </source>
</reference>
<dbReference type="EMBL" id="PSQE01000007">
    <property type="protein sequence ID" value="RHN49622.1"/>
    <property type="molecule type" value="Genomic_DNA"/>
</dbReference>
<sequence>MPLFVHTQLGGYFGNFITFFFNPFTLPPNRESPSLSAIFHSLYSFSTLSLSLPPTVQAMNLNGGDEDGGSGSLRNKRPEKRTMVMVVVGGWWDSGGEVKKLTEATTTME</sequence>
<dbReference type="Gramene" id="rna44471">
    <property type="protein sequence ID" value="RHN49622.1"/>
    <property type="gene ID" value="gene44471"/>
</dbReference>
<feature type="region of interest" description="Disordered" evidence="1">
    <location>
        <begin position="59"/>
        <end position="78"/>
    </location>
</feature>
<evidence type="ECO:0000313" key="2">
    <source>
        <dbReference type="EMBL" id="RHN49622.1"/>
    </source>
</evidence>
<accession>A0A396H8M7</accession>
<name>A0A396H8M7_MEDTR</name>
<protein>
    <submittedName>
        <fullName evidence="2">Uncharacterized protein</fullName>
    </submittedName>
</protein>
<organism evidence="2">
    <name type="scientific">Medicago truncatula</name>
    <name type="common">Barrel medic</name>
    <name type="synonym">Medicago tribuloides</name>
    <dbReference type="NCBI Taxonomy" id="3880"/>
    <lineage>
        <taxon>Eukaryota</taxon>
        <taxon>Viridiplantae</taxon>
        <taxon>Streptophyta</taxon>
        <taxon>Embryophyta</taxon>
        <taxon>Tracheophyta</taxon>
        <taxon>Spermatophyta</taxon>
        <taxon>Magnoliopsida</taxon>
        <taxon>eudicotyledons</taxon>
        <taxon>Gunneridae</taxon>
        <taxon>Pentapetalae</taxon>
        <taxon>rosids</taxon>
        <taxon>fabids</taxon>
        <taxon>Fabales</taxon>
        <taxon>Fabaceae</taxon>
        <taxon>Papilionoideae</taxon>
        <taxon>50 kb inversion clade</taxon>
        <taxon>NPAAA clade</taxon>
        <taxon>Hologalegina</taxon>
        <taxon>IRL clade</taxon>
        <taxon>Trifolieae</taxon>
        <taxon>Medicago</taxon>
    </lineage>
</organism>